<comment type="caution">
    <text evidence="6">The sequence shown here is derived from an EMBL/GenBank/DDBJ whole genome shotgun (WGS) entry which is preliminary data.</text>
</comment>
<dbReference type="STRING" id="1033802.SSPSH_003203"/>
<evidence type="ECO:0000256" key="3">
    <source>
        <dbReference type="ARBA" id="ARBA00023163"/>
    </source>
</evidence>
<dbReference type="eggNOG" id="COG1414">
    <property type="taxonomic scope" value="Bacteria"/>
</dbReference>
<dbReference type="GO" id="GO:0045892">
    <property type="term" value="P:negative regulation of DNA-templated transcription"/>
    <property type="evidence" value="ECO:0007669"/>
    <property type="project" value="TreeGrafter"/>
</dbReference>
<protein>
    <submittedName>
        <fullName evidence="6">Transcriptional regulatory protein</fullName>
        <ecNumber evidence="6">4.2.1.49</ecNumber>
    </submittedName>
</protein>
<dbReference type="PROSITE" id="PS51077">
    <property type="entry name" value="HTH_ICLR"/>
    <property type="match status" value="1"/>
</dbReference>
<dbReference type="InterPro" id="IPR036388">
    <property type="entry name" value="WH-like_DNA-bd_sf"/>
</dbReference>
<sequence length="254" mass="27927">MAYAPITALMRGLKILEAVNRLGPVRLTDIQTATGLPKATVLRVLDTLRHGGYVTMTPDGREYLVAARTLSLSNNYAADEALIATAAPILQELRDATGWPSDLAFYQAGKMVIADTNRRPGSFSVNRKIGTRVSVMLTAIGRVYLSFCEADERAAIIETLLASDDPEERSAQDAQALDALITRTRERGYAINERESVATIRAAAVPVMHQGRVMCAFNVIGLAQAVPMQEFENTYIPMLMQARERIETALERRD</sequence>
<dbReference type="InterPro" id="IPR029016">
    <property type="entry name" value="GAF-like_dom_sf"/>
</dbReference>
<dbReference type="GO" id="GO:0003700">
    <property type="term" value="F:DNA-binding transcription factor activity"/>
    <property type="evidence" value="ECO:0007669"/>
    <property type="project" value="TreeGrafter"/>
</dbReference>
<evidence type="ECO:0000259" key="4">
    <source>
        <dbReference type="PROSITE" id="PS51077"/>
    </source>
</evidence>
<reference evidence="6 7" key="1">
    <citation type="journal article" date="2011" name="J. Bacteriol.">
        <title>Genome sequence of Salinisphaera shabanensis, a gammaproteobacterium from the harsh, variable environment of the brine-seawater interface of the Shaban Deep in the Red Sea.</title>
        <authorList>
            <person name="Antunes A."/>
            <person name="Alam I."/>
            <person name="Bajic V.B."/>
            <person name="Stingl U."/>
        </authorList>
    </citation>
    <scope>NUCLEOTIDE SEQUENCE [LARGE SCALE GENOMIC DNA]</scope>
    <source>
        <strain evidence="6 7">E1L3A</strain>
    </source>
</reference>
<dbReference type="GO" id="GO:0016153">
    <property type="term" value="F:urocanate hydratase activity"/>
    <property type="evidence" value="ECO:0007669"/>
    <property type="project" value="UniProtKB-EC"/>
</dbReference>
<dbReference type="Gene3D" id="1.10.10.10">
    <property type="entry name" value="Winged helix-like DNA-binding domain superfamily/Winged helix DNA-binding domain"/>
    <property type="match status" value="1"/>
</dbReference>
<evidence type="ECO:0000256" key="1">
    <source>
        <dbReference type="ARBA" id="ARBA00023015"/>
    </source>
</evidence>
<dbReference type="Pfam" id="PF09339">
    <property type="entry name" value="HTH_IclR"/>
    <property type="match status" value="1"/>
</dbReference>
<dbReference type="RefSeq" id="WP_006915334.1">
    <property type="nucleotide sequence ID" value="NZ_AFNV02000025.1"/>
</dbReference>
<proteinExistence type="predicted"/>
<dbReference type="PANTHER" id="PTHR30136">
    <property type="entry name" value="HELIX-TURN-HELIX TRANSCRIPTIONAL REGULATOR, ICLR FAMILY"/>
    <property type="match status" value="1"/>
</dbReference>
<dbReference type="InterPro" id="IPR014757">
    <property type="entry name" value="Tscrpt_reg_IclR_C"/>
</dbReference>
<dbReference type="AlphaFoldDB" id="U2FP88"/>
<dbReference type="Proteomes" id="UP000006242">
    <property type="component" value="Unassembled WGS sequence"/>
</dbReference>
<dbReference type="OrthoDB" id="9807558at2"/>
<dbReference type="SUPFAM" id="SSF46785">
    <property type="entry name" value="Winged helix' DNA-binding domain"/>
    <property type="match status" value="1"/>
</dbReference>
<organism evidence="6 7">
    <name type="scientific">Salinisphaera shabanensis E1L3A</name>
    <dbReference type="NCBI Taxonomy" id="1033802"/>
    <lineage>
        <taxon>Bacteria</taxon>
        <taxon>Pseudomonadati</taxon>
        <taxon>Pseudomonadota</taxon>
        <taxon>Gammaproteobacteria</taxon>
        <taxon>Salinisphaerales</taxon>
        <taxon>Salinisphaeraceae</taxon>
        <taxon>Salinisphaera</taxon>
    </lineage>
</organism>
<keyword evidence="6" id="KW-0456">Lyase</keyword>
<evidence type="ECO:0000313" key="7">
    <source>
        <dbReference type="Proteomes" id="UP000006242"/>
    </source>
</evidence>
<dbReference type="SUPFAM" id="SSF55781">
    <property type="entry name" value="GAF domain-like"/>
    <property type="match status" value="1"/>
</dbReference>
<dbReference type="InterPro" id="IPR036390">
    <property type="entry name" value="WH_DNA-bd_sf"/>
</dbReference>
<keyword evidence="7" id="KW-1185">Reference proteome</keyword>
<gene>
    <name evidence="6" type="ORF">SSPSH_003203</name>
</gene>
<dbReference type="EMBL" id="AFNV02000025">
    <property type="protein sequence ID" value="ERJ17984.1"/>
    <property type="molecule type" value="Genomic_DNA"/>
</dbReference>
<dbReference type="InterPro" id="IPR005471">
    <property type="entry name" value="Tscrpt_reg_IclR_N"/>
</dbReference>
<dbReference type="SMART" id="SM00346">
    <property type="entry name" value="HTH_ICLR"/>
    <property type="match status" value="1"/>
</dbReference>
<feature type="domain" description="IclR-ED" evidence="5">
    <location>
        <begin position="68"/>
        <end position="252"/>
    </location>
</feature>
<dbReference type="EC" id="4.2.1.49" evidence="6"/>
<accession>U2FP88</accession>
<evidence type="ECO:0000256" key="2">
    <source>
        <dbReference type="ARBA" id="ARBA00023125"/>
    </source>
</evidence>
<keyword evidence="2" id="KW-0238">DNA-binding</keyword>
<evidence type="ECO:0000259" key="5">
    <source>
        <dbReference type="PROSITE" id="PS51078"/>
    </source>
</evidence>
<evidence type="ECO:0000313" key="6">
    <source>
        <dbReference type="EMBL" id="ERJ17984.1"/>
    </source>
</evidence>
<dbReference type="PROSITE" id="PS51078">
    <property type="entry name" value="ICLR_ED"/>
    <property type="match status" value="1"/>
</dbReference>
<reference evidence="6 7" key="2">
    <citation type="journal article" date="2013" name="PLoS ONE">
        <title>INDIGO - INtegrated Data Warehouse of MIcrobial GenOmes with Examples from the Red Sea Extremophiles.</title>
        <authorList>
            <person name="Alam I."/>
            <person name="Antunes A."/>
            <person name="Kamau A.A."/>
            <person name="Ba Alawi W."/>
            <person name="Kalkatawi M."/>
            <person name="Stingl U."/>
            <person name="Bajic V.B."/>
        </authorList>
    </citation>
    <scope>NUCLEOTIDE SEQUENCE [LARGE SCALE GENOMIC DNA]</scope>
    <source>
        <strain evidence="6 7">E1L3A</strain>
    </source>
</reference>
<keyword evidence="3" id="KW-0804">Transcription</keyword>
<name>U2FP88_9GAMM</name>
<dbReference type="GO" id="GO:0003677">
    <property type="term" value="F:DNA binding"/>
    <property type="evidence" value="ECO:0007669"/>
    <property type="project" value="UniProtKB-KW"/>
</dbReference>
<feature type="domain" description="HTH iclR-type" evidence="4">
    <location>
        <begin position="6"/>
        <end position="67"/>
    </location>
</feature>
<dbReference type="PANTHER" id="PTHR30136:SF23">
    <property type="entry name" value="DNA-BINDING TRANSCRIPTIONAL ACTIVATOR MHPR"/>
    <property type="match status" value="1"/>
</dbReference>
<dbReference type="Gene3D" id="3.30.450.40">
    <property type="match status" value="1"/>
</dbReference>
<dbReference type="InterPro" id="IPR050707">
    <property type="entry name" value="HTH_MetabolicPath_Reg"/>
</dbReference>
<keyword evidence="1" id="KW-0805">Transcription regulation</keyword>
<dbReference type="Pfam" id="PF01614">
    <property type="entry name" value="IclR_C"/>
    <property type="match status" value="1"/>
</dbReference>